<dbReference type="Proteomes" id="UP000059680">
    <property type="component" value="Chromosome 10"/>
</dbReference>
<dbReference type="PaxDb" id="39947-A0A0P0XR27"/>
<accession>A0A0P0XR27</accession>
<dbReference type="EMBL" id="AP014966">
    <property type="protein sequence ID" value="BAT09704.1"/>
    <property type="molecule type" value="Genomic_DNA"/>
</dbReference>
<keyword evidence="2" id="KW-1185">Reference proteome</keyword>
<proteinExistence type="predicted"/>
<gene>
    <name evidence="1" type="ordered locus">Os10g0123600</name>
    <name evidence="1" type="ORF">OSNPB_100123600</name>
</gene>
<name>A0A0P0XR27_ORYSJ</name>
<reference evidence="1 2" key="2">
    <citation type="journal article" date="2013" name="Plant Cell Physiol.">
        <title>Rice Annotation Project Database (RAP-DB): an integrative and interactive database for rice genomics.</title>
        <authorList>
            <person name="Sakai H."/>
            <person name="Lee S.S."/>
            <person name="Tanaka T."/>
            <person name="Numa H."/>
            <person name="Kim J."/>
            <person name="Kawahara Y."/>
            <person name="Wakimoto H."/>
            <person name="Yang C.C."/>
            <person name="Iwamoto M."/>
            <person name="Abe T."/>
            <person name="Yamada Y."/>
            <person name="Muto A."/>
            <person name="Inokuchi H."/>
            <person name="Ikemura T."/>
            <person name="Matsumoto T."/>
            <person name="Sasaki T."/>
            <person name="Itoh T."/>
        </authorList>
    </citation>
    <scope>NUCLEOTIDE SEQUENCE [LARGE SCALE GENOMIC DNA]</scope>
    <source>
        <strain evidence="2">cv. Nipponbare</strain>
    </source>
</reference>
<sequence>MRSPAWVQRSSGGRMRTVRMPPAATGKMRDEVVAVLPRTCPGARLSRRGYRSRGVEQLSKRAQRRRTWPRTGGVVCFPSFSSSSSSSSSSYLAAYAPEPAIEVLSIQCSCTAWTMLTAWYHQSTAYRLGLPASCLRQDILRCRMFLPRRPYTPTTHCCSCHPAMGRRKGTRKKANVMEN</sequence>
<reference evidence="2" key="1">
    <citation type="journal article" date="2005" name="Nature">
        <title>The map-based sequence of the rice genome.</title>
        <authorList>
            <consortium name="International rice genome sequencing project (IRGSP)"/>
            <person name="Matsumoto T."/>
            <person name="Wu J."/>
            <person name="Kanamori H."/>
            <person name="Katayose Y."/>
            <person name="Fujisawa M."/>
            <person name="Namiki N."/>
            <person name="Mizuno H."/>
            <person name="Yamamoto K."/>
            <person name="Antonio B.A."/>
            <person name="Baba T."/>
            <person name="Sakata K."/>
            <person name="Nagamura Y."/>
            <person name="Aoki H."/>
            <person name="Arikawa K."/>
            <person name="Arita K."/>
            <person name="Bito T."/>
            <person name="Chiden Y."/>
            <person name="Fujitsuka N."/>
            <person name="Fukunaka R."/>
            <person name="Hamada M."/>
            <person name="Harada C."/>
            <person name="Hayashi A."/>
            <person name="Hijishita S."/>
            <person name="Honda M."/>
            <person name="Hosokawa S."/>
            <person name="Ichikawa Y."/>
            <person name="Idonuma A."/>
            <person name="Iijima M."/>
            <person name="Ikeda M."/>
            <person name="Ikeno M."/>
            <person name="Ito K."/>
            <person name="Ito S."/>
            <person name="Ito T."/>
            <person name="Ito Y."/>
            <person name="Ito Y."/>
            <person name="Iwabuchi A."/>
            <person name="Kamiya K."/>
            <person name="Karasawa W."/>
            <person name="Kurita K."/>
            <person name="Katagiri S."/>
            <person name="Kikuta A."/>
            <person name="Kobayashi H."/>
            <person name="Kobayashi N."/>
            <person name="Machita K."/>
            <person name="Maehara T."/>
            <person name="Masukawa M."/>
            <person name="Mizubayashi T."/>
            <person name="Mukai Y."/>
            <person name="Nagasaki H."/>
            <person name="Nagata Y."/>
            <person name="Naito S."/>
            <person name="Nakashima M."/>
            <person name="Nakama Y."/>
            <person name="Nakamichi Y."/>
            <person name="Nakamura M."/>
            <person name="Meguro A."/>
            <person name="Negishi M."/>
            <person name="Ohta I."/>
            <person name="Ohta T."/>
            <person name="Okamoto M."/>
            <person name="Ono N."/>
            <person name="Saji S."/>
            <person name="Sakaguchi M."/>
            <person name="Sakai K."/>
            <person name="Shibata M."/>
            <person name="Shimokawa T."/>
            <person name="Song J."/>
            <person name="Takazaki Y."/>
            <person name="Terasawa K."/>
            <person name="Tsugane M."/>
            <person name="Tsuji K."/>
            <person name="Ueda S."/>
            <person name="Waki K."/>
            <person name="Yamagata H."/>
            <person name="Yamamoto M."/>
            <person name="Yamamoto S."/>
            <person name="Yamane H."/>
            <person name="Yoshiki S."/>
            <person name="Yoshihara R."/>
            <person name="Yukawa K."/>
            <person name="Zhong H."/>
            <person name="Yano M."/>
            <person name="Yuan Q."/>
            <person name="Ouyang S."/>
            <person name="Liu J."/>
            <person name="Jones K.M."/>
            <person name="Gansberger K."/>
            <person name="Moffat K."/>
            <person name="Hill J."/>
            <person name="Bera J."/>
            <person name="Fadrosh D."/>
            <person name="Jin S."/>
            <person name="Johri S."/>
            <person name="Kim M."/>
            <person name="Overton L."/>
            <person name="Reardon M."/>
            <person name="Tsitrin T."/>
            <person name="Vuong H."/>
            <person name="Weaver B."/>
            <person name="Ciecko A."/>
            <person name="Tallon L."/>
            <person name="Jackson J."/>
            <person name="Pai G."/>
            <person name="Aken S.V."/>
            <person name="Utterback T."/>
            <person name="Reidmuller S."/>
            <person name="Feldblyum T."/>
            <person name="Hsiao J."/>
            <person name="Zismann V."/>
            <person name="Iobst S."/>
            <person name="de Vazeille A.R."/>
            <person name="Buell C.R."/>
            <person name="Ying K."/>
            <person name="Li Y."/>
            <person name="Lu T."/>
            <person name="Huang Y."/>
            <person name="Zhao Q."/>
            <person name="Feng Q."/>
            <person name="Zhang L."/>
            <person name="Zhu J."/>
            <person name="Weng Q."/>
            <person name="Mu J."/>
            <person name="Lu Y."/>
            <person name="Fan D."/>
            <person name="Liu Y."/>
            <person name="Guan J."/>
            <person name="Zhang Y."/>
            <person name="Yu S."/>
            <person name="Liu X."/>
            <person name="Zhang Y."/>
            <person name="Hong G."/>
            <person name="Han B."/>
            <person name="Choisne N."/>
            <person name="Demange N."/>
            <person name="Orjeda G."/>
            <person name="Samain S."/>
            <person name="Cattolico L."/>
            <person name="Pelletier E."/>
            <person name="Couloux A."/>
            <person name="Segurens B."/>
            <person name="Wincker P."/>
            <person name="D'Hont A."/>
            <person name="Scarpelli C."/>
            <person name="Weissenbach J."/>
            <person name="Salanoubat M."/>
            <person name="Quetier F."/>
            <person name="Yu Y."/>
            <person name="Kim H.R."/>
            <person name="Rambo T."/>
            <person name="Currie J."/>
            <person name="Collura K."/>
            <person name="Luo M."/>
            <person name="Yang T."/>
            <person name="Ammiraju J.S.S."/>
            <person name="Engler F."/>
            <person name="Soderlund C."/>
            <person name="Wing R.A."/>
            <person name="Palmer L.E."/>
            <person name="de la Bastide M."/>
            <person name="Spiegel L."/>
            <person name="Nascimento L."/>
            <person name="Zutavern T."/>
            <person name="O'Shaughnessy A."/>
            <person name="Dike S."/>
            <person name="Dedhia N."/>
            <person name="Preston R."/>
            <person name="Balija V."/>
            <person name="McCombie W.R."/>
            <person name="Chow T."/>
            <person name="Chen H."/>
            <person name="Chung M."/>
            <person name="Chen C."/>
            <person name="Shaw J."/>
            <person name="Wu H."/>
            <person name="Hsiao K."/>
            <person name="Chao Y."/>
            <person name="Chu M."/>
            <person name="Cheng C."/>
            <person name="Hour A."/>
            <person name="Lee P."/>
            <person name="Lin S."/>
            <person name="Lin Y."/>
            <person name="Liou J."/>
            <person name="Liu S."/>
            <person name="Hsing Y."/>
            <person name="Raghuvanshi S."/>
            <person name="Mohanty A."/>
            <person name="Bharti A.K."/>
            <person name="Gaur A."/>
            <person name="Gupta V."/>
            <person name="Kumar D."/>
            <person name="Ravi V."/>
            <person name="Vij S."/>
            <person name="Kapur A."/>
            <person name="Khurana P."/>
            <person name="Khurana P."/>
            <person name="Khurana J.P."/>
            <person name="Tyagi A.K."/>
            <person name="Gaikwad K."/>
            <person name="Singh A."/>
            <person name="Dalal V."/>
            <person name="Srivastava S."/>
            <person name="Dixit A."/>
            <person name="Pal A.K."/>
            <person name="Ghazi I.A."/>
            <person name="Yadav M."/>
            <person name="Pandit A."/>
            <person name="Bhargava A."/>
            <person name="Sureshbabu K."/>
            <person name="Batra K."/>
            <person name="Sharma T.R."/>
            <person name="Mohapatra T."/>
            <person name="Singh N.K."/>
            <person name="Messing J."/>
            <person name="Nelson A.B."/>
            <person name="Fuks G."/>
            <person name="Kavchok S."/>
            <person name="Keizer G."/>
            <person name="Linton E."/>
            <person name="Llaca V."/>
            <person name="Song R."/>
            <person name="Tanyolac B."/>
            <person name="Young S."/>
            <person name="Ho-Il K."/>
            <person name="Hahn J.H."/>
            <person name="Sangsakoo G."/>
            <person name="Vanavichit A."/>
            <person name="de Mattos Luiz.A.T."/>
            <person name="Zimmer P.D."/>
            <person name="Malone G."/>
            <person name="Dellagostin O."/>
            <person name="de Oliveira A.C."/>
            <person name="Bevan M."/>
            <person name="Bancroft I."/>
            <person name="Minx P."/>
            <person name="Cordum H."/>
            <person name="Wilson R."/>
            <person name="Cheng Z."/>
            <person name="Jin W."/>
            <person name="Jiang J."/>
            <person name="Leong S.A."/>
            <person name="Iwama H."/>
            <person name="Gojobori T."/>
            <person name="Itoh T."/>
            <person name="Niimura Y."/>
            <person name="Fujii Y."/>
            <person name="Habara T."/>
            <person name="Sakai H."/>
            <person name="Sato Y."/>
            <person name="Wilson G."/>
            <person name="Kumar K."/>
            <person name="McCouch S."/>
            <person name="Juretic N."/>
            <person name="Hoen D."/>
            <person name="Wright S."/>
            <person name="Bruskiewich R."/>
            <person name="Bureau T."/>
            <person name="Miyao A."/>
            <person name="Hirochika H."/>
            <person name="Nishikawa T."/>
            <person name="Kadowaki K."/>
            <person name="Sugiura M."/>
            <person name="Burr B."/>
            <person name="Sasaki T."/>
        </authorList>
    </citation>
    <scope>NUCLEOTIDE SEQUENCE [LARGE SCALE GENOMIC DNA]</scope>
    <source>
        <strain evidence="2">cv. Nipponbare</strain>
    </source>
</reference>
<evidence type="ECO:0000313" key="1">
    <source>
        <dbReference type="EMBL" id="BAT09704.1"/>
    </source>
</evidence>
<protein>
    <submittedName>
        <fullName evidence="1">Os10g0123600 protein</fullName>
    </submittedName>
</protein>
<dbReference type="AlphaFoldDB" id="A0A0P0XR27"/>
<evidence type="ECO:0000313" key="2">
    <source>
        <dbReference type="Proteomes" id="UP000059680"/>
    </source>
</evidence>
<dbReference type="InParanoid" id="A0A0P0XR27"/>
<organism evidence="1 2">
    <name type="scientific">Oryza sativa subsp. japonica</name>
    <name type="common">Rice</name>
    <dbReference type="NCBI Taxonomy" id="39947"/>
    <lineage>
        <taxon>Eukaryota</taxon>
        <taxon>Viridiplantae</taxon>
        <taxon>Streptophyta</taxon>
        <taxon>Embryophyta</taxon>
        <taxon>Tracheophyta</taxon>
        <taxon>Spermatophyta</taxon>
        <taxon>Magnoliopsida</taxon>
        <taxon>Liliopsida</taxon>
        <taxon>Poales</taxon>
        <taxon>Poaceae</taxon>
        <taxon>BOP clade</taxon>
        <taxon>Oryzoideae</taxon>
        <taxon>Oryzeae</taxon>
        <taxon>Oryzinae</taxon>
        <taxon>Oryza</taxon>
        <taxon>Oryza sativa</taxon>
    </lineage>
</organism>
<reference evidence="1 2" key="3">
    <citation type="journal article" date="2013" name="Rice">
        <title>Improvement of the Oryza sativa Nipponbare reference genome using next generation sequence and optical map data.</title>
        <authorList>
            <person name="Kawahara Y."/>
            <person name="de la Bastide M."/>
            <person name="Hamilton J.P."/>
            <person name="Kanamori H."/>
            <person name="McCombie W.R."/>
            <person name="Ouyang S."/>
            <person name="Schwartz D.C."/>
            <person name="Tanaka T."/>
            <person name="Wu J."/>
            <person name="Zhou S."/>
            <person name="Childs K.L."/>
            <person name="Davidson R.M."/>
            <person name="Lin H."/>
            <person name="Quesada-Ocampo L."/>
            <person name="Vaillancourt B."/>
            <person name="Sakai H."/>
            <person name="Lee S.S."/>
            <person name="Kim J."/>
            <person name="Numa H."/>
            <person name="Itoh T."/>
            <person name="Buell C.R."/>
            <person name="Matsumoto T."/>
        </authorList>
    </citation>
    <scope>NUCLEOTIDE SEQUENCE [LARGE SCALE GENOMIC DNA]</scope>
    <source>
        <strain evidence="2">cv. Nipponbare</strain>
    </source>
</reference>